<proteinExistence type="predicted"/>
<organism evidence="3 4">
    <name type="scientific">Rhizoctonia solani</name>
    <dbReference type="NCBI Taxonomy" id="456999"/>
    <lineage>
        <taxon>Eukaryota</taxon>
        <taxon>Fungi</taxon>
        <taxon>Dikarya</taxon>
        <taxon>Basidiomycota</taxon>
        <taxon>Agaricomycotina</taxon>
        <taxon>Agaricomycetes</taxon>
        <taxon>Cantharellales</taxon>
        <taxon>Ceratobasidiaceae</taxon>
        <taxon>Rhizoctonia</taxon>
    </lineage>
</organism>
<dbReference type="AlphaFoldDB" id="A0A8H3HIY0"/>
<gene>
    <name evidence="3" type="ORF">RDB_LOCUS156055</name>
</gene>
<name>A0A8H3HIY0_9AGAM</name>
<feature type="signal peptide" evidence="1">
    <location>
        <begin position="1"/>
        <end position="22"/>
    </location>
</feature>
<protein>
    <recommendedName>
        <fullName evidence="2">Protein CPL1-like domain-containing protein</fullName>
    </recommendedName>
</protein>
<reference evidence="3" key="1">
    <citation type="submission" date="2021-01" db="EMBL/GenBank/DDBJ databases">
        <authorList>
            <person name="Kaushik A."/>
        </authorList>
    </citation>
    <scope>NUCLEOTIDE SEQUENCE</scope>
    <source>
        <strain evidence="3">AG2-2IIIB</strain>
    </source>
</reference>
<sequence length="418" mass="44185">MLTTNALFSGALLSLAFRVAVGFSFEDVPRREMTGNPLVARAENSCPLGQYYENGCMPCQAGYYCSNGTNAKRCGQGQYSGPGASDCTPCPAGTYTDREYLSAEVDELAVLTSATGVPEQGSTQCTTVQCGWYGTGSNPSNNRGSTGQQQCGSGFYSSAGSTTCTKWRVNFLGMFSASNDLSEIVQRARIVILRPHAHPLSANPEGILLRKALAIVWNAPQGHMSIGTDRRLVARVAPGASRAPLAKRIARLAQSKLGVTNGQGKVSVTSNPGSSSAQQCHAYSFGDPAPIPANCVDSNVTQNQMTCPSNTGPAPTGLRKRMVPRGCSNRKHTMCEVQSGRGGWECIDTKTALDACGSCTNDCSAIPYVGDVKCVAGKCQVASCRGGFSLEYTNGVPSCIPTTKQAFLIYERDTPKEL</sequence>
<evidence type="ECO:0000313" key="4">
    <source>
        <dbReference type="Proteomes" id="UP000663843"/>
    </source>
</evidence>
<dbReference type="Pfam" id="PF21671">
    <property type="entry name" value="CPL1-like"/>
    <property type="match status" value="1"/>
</dbReference>
<dbReference type="PANTHER" id="PTHR35192:SF2">
    <property type="entry name" value="APPLE DOMAIN-CONTAINING PROTEIN"/>
    <property type="match status" value="1"/>
</dbReference>
<dbReference type="InterPro" id="IPR048661">
    <property type="entry name" value="CPL1-like"/>
</dbReference>
<evidence type="ECO:0000259" key="2">
    <source>
        <dbReference type="Pfam" id="PF21671"/>
    </source>
</evidence>
<dbReference type="PANTHER" id="PTHR35192">
    <property type="entry name" value="PROTEIN, PUTATIVE-RELATED"/>
    <property type="match status" value="1"/>
</dbReference>
<feature type="domain" description="Protein CPL1-like" evidence="2">
    <location>
        <begin position="344"/>
        <end position="393"/>
    </location>
</feature>
<dbReference type="InterPro" id="IPR038955">
    <property type="entry name" value="PriA/CPL1_fungi"/>
</dbReference>
<dbReference type="Proteomes" id="UP000663843">
    <property type="component" value="Unassembled WGS sequence"/>
</dbReference>
<accession>A0A8H3HIY0</accession>
<keyword evidence="1" id="KW-0732">Signal</keyword>
<evidence type="ECO:0000256" key="1">
    <source>
        <dbReference type="SAM" id="SignalP"/>
    </source>
</evidence>
<feature type="chain" id="PRO_5034331044" description="Protein CPL1-like domain-containing protein" evidence="1">
    <location>
        <begin position="23"/>
        <end position="418"/>
    </location>
</feature>
<comment type="caution">
    <text evidence="3">The sequence shown here is derived from an EMBL/GenBank/DDBJ whole genome shotgun (WGS) entry which is preliminary data.</text>
</comment>
<dbReference type="EMBL" id="CAJMWT010006167">
    <property type="protein sequence ID" value="CAE6513448.1"/>
    <property type="molecule type" value="Genomic_DNA"/>
</dbReference>
<evidence type="ECO:0000313" key="3">
    <source>
        <dbReference type="EMBL" id="CAE6513448.1"/>
    </source>
</evidence>